<dbReference type="SMART" id="SM00493">
    <property type="entry name" value="TOPRIM"/>
    <property type="match status" value="1"/>
</dbReference>
<comment type="subunit">
    <text evidence="12">Monomer. Interacts with DnaB.</text>
</comment>
<keyword evidence="2 12" id="KW-0639">Primosome</keyword>
<dbReference type="Pfam" id="PF01807">
    <property type="entry name" value="Zn_ribbon_DnaG"/>
    <property type="match status" value="1"/>
</dbReference>
<dbReference type="FunFam" id="3.90.580.10:FF:000001">
    <property type="entry name" value="DNA primase"/>
    <property type="match status" value="1"/>
</dbReference>
<dbReference type="InterPro" id="IPR006295">
    <property type="entry name" value="DNA_primase_DnaG"/>
</dbReference>
<keyword evidence="7 12" id="KW-0863">Zinc-finger</keyword>
<comment type="catalytic activity">
    <reaction evidence="12">
        <text>ssDNA + n NTP = ssDNA/pppN(pN)n-1 hybrid + (n-1) diphosphate.</text>
        <dbReference type="EC" id="2.7.7.101"/>
    </reaction>
</comment>
<evidence type="ECO:0000256" key="9">
    <source>
        <dbReference type="ARBA" id="ARBA00022842"/>
    </source>
</evidence>
<dbReference type="InterPro" id="IPR036977">
    <property type="entry name" value="DNA_primase_Znf_CHC2"/>
</dbReference>
<dbReference type="RefSeq" id="WP_012242886.1">
    <property type="nucleotide sequence ID" value="NZ_JACAOE010000001.1"/>
</dbReference>
<keyword evidence="9" id="KW-0460">Magnesium</keyword>
<dbReference type="Pfam" id="PF08275">
    <property type="entry name" value="DNAG_N"/>
    <property type="match status" value="1"/>
</dbReference>
<dbReference type="InterPro" id="IPR006171">
    <property type="entry name" value="TOPRIM_dom"/>
</dbReference>
<evidence type="ECO:0000256" key="10">
    <source>
        <dbReference type="ARBA" id="ARBA00023125"/>
    </source>
</evidence>
<dbReference type="PROSITE" id="PS50880">
    <property type="entry name" value="TOPRIM"/>
    <property type="match status" value="1"/>
</dbReference>
<dbReference type="CDD" id="cd03364">
    <property type="entry name" value="TOPRIM_DnaG_primases"/>
    <property type="match status" value="1"/>
</dbReference>
<dbReference type="SUPFAM" id="SSF56731">
    <property type="entry name" value="DNA primase core"/>
    <property type="match status" value="1"/>
</dbReference>
<dbReference type="Gene3D" id="3.40.1360.10">
    <property type="match status" value="1"/>
</dbReference>
<comment type="caution">
    <text evidence="16">The sequence shown here is derived from an EMBL/GenBank/DDBJ whole genome shotgun (WGS) entry which is preliminary data.</text>
</comment>
<reference evidence="16 17" key="1">
    <citation type="submission" date="2019-07" db="EMBL/GenBank/DDBJ databases">
        <title>Genome sequence of Acholeplasma laidlawii strain with increased resistance to erythromycin.</title>
        <authorList>
            <person name="Medvedeva E.S."/>
            <person name="Baranova N.B."/>
            <person name="Siniagina M.N."/>
            <person name="Mouzykantov A."/>
            <person name="Chernova O.A."/>
            <person name="Chernov V.M."/>
        </authorList>
    </citation>
    <scope>NUCLEOTIDE SEQUENCE [LARGE SCALE GENOMIC DNA]</scope>
    <source>
        <strain evidence="16 17">PG8REry</strain>
    </source>
</reference>
<dbReference type="GO" id="GO:0003899">
    <property type="term" value="F:DNA-directed RNA polymerase activity"/>
    <property type="evidence" value="ECO:0007669"/>
    <property type="project" value="UniProtKB-UniRule"/>
</dbReference>
<evidence type="ECO:0000256" key="14">
    <source>
        <dbReference type="PIRSR" id="PIRSR002811-1"/>
    </source>
</evidence>
<dbReference type="Pfam" id="PF13155">
    <property type="entry name" value="Toprim_2"/>
    <property type="match status" value="1"/>
</dbReference>
<accession>A0A553IHG2</accession>
<dbReference type="EC" id="2.7.7.101" evidence="12"/>
<keyword evidence="3 12" id="KW-0808">Transferase</keyword>
<name>A0A553IHG2_ACHLA</name>
<keyword evidence="8 12" id="KW-0862">Zinc</keyword>
<evidence type="ECO:0000256" key="13">
    <source>
        <dbReference type="PIRNR" id="PIRNR002811"/>
    </source>
</evidence>
<dbReference type="Gene3D" id="3.90.980.10">
    <property type="entry name" value="DNA primase, catalytic core, N-terminal domain"/>
    <property type="match status" value="1"/>
</dbReference>
<dbReference type="GO" id="GO:0008270">
    <property type="term" value="F:zinc ion binding"/>
    <property type="evidence" value="ECO:0007669"/>
    <property type="project" value="UniProtKB-UniRule"/>
</dbReference>
<comment type="similarity">
    <text evidence="12 13">Belongs to the DnaG primase family.</text>
</comment>
<evidence type="ECO:0000256" key="12">
    <source>
        <dbReference type="HAMAP-Rule" id="MF_00974"/>
    </source>
</evidence>
<keyword evidence="5 12" id="KW-0235">DNA replication</keyword>
<dbReference type="GO" id="GO:0005737">
    <property type="term" value="C:cytoplasm"/>
    <property type="evidence" value="ECO:0007669"/>
    <property type="project" value="TreeGrafter"/>
</dbReference>
<dbReference type="HAMAP" id="MF_00974">
    <property type="entry name" value="DNA_primase_DnaG"/>
    <property type="match status" value="1"/>
</dbReference>
<dbReference type="SUPFAM" id="SSF57783">
    <property type="entry name" value="Zinc beta-ribbon"/>
    <property type="match status" value="1"/>
</dbReference>
<dbReference type="GeneID" id="41339600"/>
<evidence type="ECO:0000256" key="7">
    <source>
        <dbReference type="ARBA" id="ARBA00022771"/>
    </source>
</evidence>
<evidence type="ECO:0000256" key="3">
    <source>
        <dbReference type="ARBA" id="ARBA00022679"/>
    </source>
</evidence>
<organism evidence="16 17">
    <name type="scientific">Acholeplasma laidlawii</name>
    <dbReference type="NCBI Taxonomy" id="2148"/>
    <lineage>
        <taxon>Bacteria</taxon>
        <taxon>Bacillati</taxon>
        <taxon>Mycoplasmatota</taxon>
        <taxon>Mollicutes</taxon>
        <taxon>Acholeplasmatales</taxon>
        <taxon>Acholeplasmataceae</taxon>
        <taxon>Acholeplasma</taxon>
    </lineage>
</organism>
<dbReference type="SMART" id="SM00400">
    <property type="entry name" value="ZnF_CHCC"/>
    <property type="match status" value="1"/>
</dbReference>
<proteinExistence type="inferred from homology"/>
<dbReference type="InterPro" id="IPR050219">
    <property type="entry name" value="DnaG_primase"/>
</dbReference>
<dbReference type="GO" id="GO:0003677">
    <property type="term" value="F:DNA binding"/>
    <property type="evidence" value="ECO:0007669"/>
    <property type="project" value="UniProtKB-KW"/>
</dbReference>
<dbReference type="InterPro" id="IPR002694">
    <property type="entry name" value="Znf_CHC2"/>
</dbReference>
<keyword evidence="1 12" id="KW-0240">DNA-directed RNA polymerase</keyword>
<evidence type="ECO:0000256" key="2">
    <source>
        <dbReference type="ARBA" id="ARBA00022515"/>
    </source>
</evidence>
<gene>
    <name evidence="12 16" type="primary">dnaG</name>
    <name evidence="16" type="ORF">FNV44_00885</name>
</gene>
<keyword evidence="4 12" id="KW-0548">Nucleotidyltransferase</keyword>
<dbReference type="NCBIfam" id="TIGR01391">
    <property type="entry name" value="dnaG"/>
    <property type="match status" value="1"/>
</dbReference>
<dbReference type="OMA" id="HASELFI"/>
<evidence type="ECO:0000256" key="11">
    <source>
        <dbReference type="ARBA" id="ARBA00023163"/>
    </source>
</evidence>
<dbReference type="InterPro" id="IPR037068">
    <property type="entry name" value="DNA_primase_core_N_sf"/>
</dbReference>
<sequence>MQDNIYQKINEQTDIVALVSKYVDLTKRGKNYMGLCPFHDEKTPSFSVTPEKNIAFCFGCKKGGAPITFLAQIKNISNADAAKELAQELGIEFGQTKVQNNPFKHLHDVMNDAASFYQFALKNSESGKLAYDYLTNRQLSDELIHHFEVGYAPDQIDSLYKMLRSKNHSVSDMMSLGLVKQNEEGHYYDVFRNRITFPIKDEHGQIIAFSGRTLNKNEKAKYINSTETPIFKKGLTLYHYFESIRPVVKQKHVILHEGFFDVFASYKAGFEASVATMGTAITSDQAKLIRRITDHVVIAYDGDNPGIQATLHAIPILKRQGLSISILNLPNKMDPDDFVLKHGVDKYQALFNKLLDPVQFGYIYYQKDKDFKKSDDITKFKQEMKQLLVGSDPTIIDLYERRSFDELGIQLLINEHSSSLPVKQKPIDRKVISRAERSIDIIIMDLLKQRKYLDKIRHSILLTDITDPKKRELYKDLMNYYEINSDDALNLEAFKMGYTKEIELVETYCKSTDYCKNLLIQNDKTLNDILVHFQNYKKQLEIQSLIKKTESITDHLEMNRTLKAIDELRKQVKIK</sequence>
<evidence type="ECO:0000313" key="16">
    <source>
        <dbReference type="EMBL" id="TRX99628.1"/>
    </source>
</evidence>
<dbReference type="GO" id="GO:1990077">
    <property type="term" value="C:primosome complex"/>
    <property type="evidence" value="ECO:0007669"/>
    <property type="project" value="UniProtKB-KW"/>
</dbReference>
<keyword evidence="11 12" id="KW-0804">Transcription</keyword>
<evidence type="ECO:0000259" key="15">
    <source>
        <dbReference type="PROSITE" id="PS50880"/>
    </source>
</evidence>
<dbReference type="InterPro" id="IPR030846">
    <property type="entry name" value="DnaG_bac"/>
</dbReference>
<evidence type="ECO:0000256" key="5">
    <source>
        <dbReference type="ARBA" id="ARBA00022705"/>
    </source>
</evidence>
<comment type="function">
    <text evidence="12 13">RNA polymerase that catalyzes the synthesis of short RNA molecules used as primers for DNA polymerase during DNA replication.</text>
</comment>
<keyword evidence="6 12" id="KW-0479">Metal-binding</keyword>
<dbReference type="FunFam" id="3.90.980.10:FF:000001">
    <property type="entry name" value="DNA primase"/>
    <property type="match status" value="1"/>
</dbReference>
<dbReference type="GO" id="GO:0000428">
    <property type="term" value="C:DNA-directed RNA polymerase complex"/>
    <property type="evidence" value="ECO:0007669"/>
    <property type="project" value="UniProtKB-KW"/>
</dbReference>
<comment type="cofactor">
    <cofactor evidence="12 13 14">
        <name>Zn(2+)</name>
        <dbReference type="ChEBI" id="CHEBI:29105"/>
    </cofactor>
    <text evidence="12 13 14">Binds 1 zinc ion per monomer.</text>
</comment>
<dbReference type="AlphaFoldDB" id="A0A553IHG2"/>
<dbReference type="InterPro" id="IPR034151">
    <property type="entry name" value="TOPRIM_DnaG_bac"/>
</dbReference>
<dbReference type="InterPro" id="IPR013264">
    <property type="entry name" value="DNAG_N"/>
</dbReference>
<dbReference type="EMBL" id="VKID01000001">
    <property type="protein sequence ID" value="TRX99628.1"/>
    <property type="molecule type" value="Genomic_DNA"/>
</dbReference>
<dbReference type="PANTHER" id="PTHR30313:SF2">
    <property type="entry name" value="DNA PRIMASE"/>
    <property type="match status" value="1"/>
</dbReference>
<protein>
    <recommendedName>
        <fullName evidence="12 13">DNA primase</fullName>
        <ecNumber evidence="12">2.7.7.101</ecNumber>
    </recommendedName>
</protein>
<evidence type="ECO:0000313" key="17">
    <source>
        <dbReference type="Proteomes" id="UP000315938"/>
    </source>
</evidence>
<keyword evidence="10 12" id="KW-0238">DNA-binding</keyword>
<evidence type="ECO:0000256" key="6">
    <source>
        <dbReference type="ARBA" id="ARBA00022723"/>
    </source>
</evidence>
<dbReference type="Gene3D" id="3.90.580.10">
    <property type="entry name" value="Zinc finger, CHC2-type domain"/>
    <property type="match status" value="1"/>
</dbReference>
<feature type="domain" description="Toprim" evidence="15">
    <location>
        <begin position="251"/>
        <end position="332"/>
    </location>
</feature>
<dbReference type="Proteomes" id="UP000315938">
    <property type="component" value="Unassembled WGS sequence"/>
</dbReference>
<evidence type="ECO:0000256" key="1">
    <source>
        <dbReference type="ARBA" id="ARBA00022478"/>
    </source>
</evidence>
<feature type="zinc finger region" description="CHC2-type" evidence="12 14">
    <location>
        <begin position="36"/>
        <end position="60"/>
    </location>
</feature>
<dbReference type="PIRSF" id="PIRSF002811">
    <property type="entry name" value="DnaG"/>
    <property type="match status" value="1"/>
</dbReference>
<evidence type="ECO:0000256" key="4">
    <source>
        <dbReference type="ARBA" id="ARBA00022695"/>
    </source>
</evidence>
<dbReference type="GO" id="GO:0006269">
    <property type="term" value="P:DNA replication, synthesis of primer"/>
    <property type="evidence" value="ECO:0007669"/>
    <property type="project" value="UniProtKB-UniRule"/>
</dbReference>
<dbReference type="PANTHER" id="PTHR30313">
    <property type="entry name" value="DNA PRIMASE"/>
    <property type="match status" value="1"/>
</dbReference>
<evidence type="ECO:0000256" key="8">
    <source>
        <dbReference type="ARBA" id="ARBA00022833"/>
    </source>
</evidence>
<comment type="domain">
    <text evidence="12">Contains an N-terminal zinc-binding domain, a central core domain that contains the primase activity, and a C-terminal DnaB-binding domain.</text>
</comment>